<dbReference type="RefSeq" id="WP_108127713.1">
    <property type="nucleotide sequence ID" value="NZ_QBKP01000002.1"/>
</dbReference>
<dbReference type="OrthoDB" id="9804026at2"/>
<accession>A0A2T6B8G4</accession>
<keyword evidence="2" id="KW-1185">Reference proteome</keyword>
<evidence type="ECO:0000313" key="1">
    <source>
        <dbReference type="EMBL" id="PTX52346.1"/>
    </source>
</evidence>
<reference evidence="1 2" key="1">
    <citation type="submission" date="2018-04" db="EMBL/GenBank/DDBJ databases">
        <title>Genomic Encyclopedia of Archaeal and Bacterial Type Strains, Phase II (KMG-II): from individual species to whole genera.</title>
        <authorList>
            <person name="Goeker M."/>
        </authorList>
    </citation>
    <scope>NUCLEOTIDE SEQUENCE [LARGE SCALE GENOMIC DNA]</scope>
    <source>
        <strain evidence="1 2">DSM 21823</strain>
    </source>
</reference>
<comment type="caution">
    <text evidence="1">The sequence shown here is derived from an EMBL/GenBank/DDBJ whole genome shotgun (WGS) entry which is preliminary data.</text>
</comment>
<dbReference type="Proteomes" id="UP000244224">
    <property type="component" value="Unassembled WGS sequence"/>
</dbReference>
<dbReference type="AlphaFoldDB" id="A0A2T6B8G4"/>
<dbReference type="EMBL" id="QBKP01000002">
    <property type="protein sequence ID" value="PTX52346.1"/>
    <property type="molecule type" value="Genomic_DNA"/>
</dbReference>
<protein>
    <submittedName>
        <fullName evidence="1">Uncharacterized protein</fullName>
    </submittedName>
</protein>
<sequence length="273" mass="30144">MISFSVSTRRNEDADAWDVRVDAYLDPSEEVTGSPEAEEAISEAWVGEDGVLIGRLEALMLHVWPLHNAEGLLELLEVNDGDGNTWDAYEEVRSVAAALARWVRQGSAEGLFIESEDPIQTVILSRTLEADPHVDRGALLGMMIQHLTALSPNRILLAHEEPPEGLLPADQRGRVRERARAFLSVGERVGFGPFVALPQKRETGGVRDPLRRLLSGMTDRLLLVASVLPDGPDYPEWTVWDDLEIELIDLVEWASARLGVELSLAEEETEPAG</sequence>
<name>A0A2T6B8G4_9RHOB</name>
<gene>
    <name evidence="1" type="ORF">C8N34_102125</name>
</gene>
<evidence type="ECO:0000313" key="2">
    <source>
        <dbReference type="Proteomes" id="UP000244224"/>
    </source>
</evidence>
<organism evidence="1 2">
    <name type="scientific">Gemmobacter caeni</name>
    <dbReference type="NCBI Taxonomy" id="589035"/>
    <lineage>
        <taxon>Bacteria</taxon>
        <taxon>Pseudomonadati</taxon>
        <taxon>Pseudomonadota</taxon>
        <taxon>Alphaproteobacteria</taxon>
        <taxon>Rhodobacterales</taxon>
        <taxon>Paracoccaceae</taxon>
        <taxon>Gemmobacter</taxon>
    </lineage>
</organism>
<proteinExistence type="predicted"/>